<keyword evidence="9 10" id="KW-0472">Membrane</keyword>
<keyword evidence="2" id="KW-0813">Transport</keyword>
<protein>
    <submittedName>
        <fullName evidence="11">TrkH family potassium uptake protein</fullName>
    </submittedName>
</protein>
<reference evidence="11 12" key="1">
    <citation type="submission" date="2023-01" db="EMBL/GenBank/DDBJ databases">
        <authorList>
            <person name="Lee S.H."/>
            <person name="Jung H.S."/>
            <person name="Yun J.U."/>
        </authorList>
    </citation>
    <scope>NUCLEOTIDE SEQUENCE [LARGE SCALE GENOMIC DNA]</scope>
    <source>
        <strain evidence="11 12">CBA3646</strain>
    </source>
</reference>
<evidence type="ECO:0000256" key="2">
    <source>
        <dbReference type="ARBA" id="ARBA00022448"/>
    </source>
</evidence>
<evidence type="ECO:0000256" key="10">
    <source>
        <dbReference type="SAM" id="Phobius"/>
    </source>
</evidence>
<dbReference type="Pfam" id="PF02386">
    <property type="entry name" value="TrkH"/>
    <property type="match status" value="1"/>
</dbReference>
<name>A0ABY7QUD0_9FIRM</name>
<feature type="transmembrane region" description="Helical" evidence="10">
    <location>
        <begin position="236"/>
        <end position="254"/>
    </location>
</feature>
<keyword evidence="3" id="KW-1003">Cell membrane</keyword>
<feature type="transmembrane region" description="Helical" evidence="10">
    <location>
        <begin position="21"/>
        <end position="40"/>
    </location>
</feature>
<evidence type="ECO:0000256" key="4">
    <source>
        <dbReference type="ARBA" id="ARBA00022538"/>
    </source>
</evidence>
<sequence length="451" mass="48263">MKGFKDQLKNGLNQFFVNPPMVVGVSFLLVIFIGAALLNLPISSAEGKSLGFVNALFTSTSATCVTGLIVVNTAEYFSAFGKTVILTLIQIGGVGTMVMFSLIAMLFNVKMGLKERLLIKEQLNQDTLTGLVKLTKNVLVTTLVIEGIGAVVLALRFVPEFGMMRGLAYSVFHSISAFCNAGFDILGSSLEPYPEDLILNGTIIILVILGGLGFGVYSDIYKKRSLKKLSLHSKMVLWMSALLLAAGTVLIYIMEYANTLKGLSAPGKLLAALFQSTITRTAGFNSIPIGEVHFASAVVMIVLMFIGGSPASTAGGLKTTTFGVILATMISVIKGERDVVFFRRAIPRDVVLKAVAITMIYMVAVMVAVLLITIIEVDRFSLLDVLFETVSGFGTVGMSRGITSALSDPSKLIIAISMYLGRIGPTTLAVAFMRRRKTAAIRYASGDIMVG</sequence>
<feature type="transmembrane region" description="Helical" evidence="10">
    <location>
        <begin position="290"/>
        <end position="308"/>
    </location>
</feature>
<feature type="transmembrane region" description="Helical" evidence="10">
    <location>
        <begin position="314"/>
        <end position="333"/>
    </location>
</feature>
<comment type="subcellular location">
    <subcellularLocation>
        <location evidence="1">Cell membrane</location>
        <topology evidence="1">Multi-pass membrane protein</topology>
    </subcellularLocation>
</comment>
<feature type="transmembrane region" description="Helical" evidence="10">
    <location>
        <begin position="167"/>
        <end position="185"/>
    </location>
</feature>
<keyword evidence="7 10" id="KW-1133">Transmembrane helix</keyword>
<feature type="transmembrane region" description="Helical" evidence="10">
    <location>
        <begin position="138"/>
        <end position="155"/>
    </location>
</feature>
<gene>
    <name evidence="11" type="ORF">O6R05_02005</name>
</gene>
<evidence type="ECO:0000256" key="7">
    <source>
        <dbReference type="ARBA" id="ARBA00022989"/>
    </source>
</evidence>
<dbReference type="InterPro" id="IPR003445">
    <property type="entry name" value="Cat_transpt"/>
</dbReference>
<dbReference type="PANTHER" id="PTHR32024:SF1">
    <property type="entry name" value="KTR SYSTEM POTASSIUM UPTAKE PROTEIN B"/>
    <property type="match status" value="1"/>
</dbReference>
<evidence type="ECO:0000256" key="5">
    <source>
        <dbReference type="ARBA" id="ARBA00022692"/>
    </source>
</evidence>
<organism evidence="11 12">
    <name type="scientific">Peptoniphilus equinus</name>
    <dbReference type="NCBI Taxonomy" id="3016343"/>
    <lineage>
        <taxon>Bacteria</taxon>
        <taxon>Bacillati</taxon>
        <taxon>Bacillota</taxon>
        <taxon>Tissierellia</taxon>
        <taxon>Tissierellales</taxon>
        <taxon>Peptoniphilaceae</taxon>
        <taxon>Peptoniphilus</taxon>
    </lineage>
</organism>
<keyword evidence="12" id="KW-1185">Reference proteome</keyword>
<keyword evidence="6" id="KW-0630">Potassium</keyword>
<evidence type="ECO:0000256" key="8">
    <source>
        <dbReference type="ARBA" id="ARBA00023065"/>
    </source>
</evidence>
<evidence type="ECO:0000313" key="11">
    <source>
        <dbReference type="EMBL" id="WBW50337.1"/>
    </source>
</evidence>
<dbReference type="NCBIfam" id="TIGR00933">
    <property type="entry name" value="2a38"/>
    <property type="match status" value="1"/>
</dbReference>
<evidence type="ECO:0000256" key="3">
    <source>
        <dbReference type="ARBA" id="ARBA00022475"/>
    </source>
</evidence>
<evidence type="ECO:0000256" key="1">
    <source>
        <dbReference type="ARBA" id="ARBA00004651"/>
    </source>
</evidence>
<feature type="transmembrane region" description="Helical" evidence="10">
    <location>
        <begin position="83"/>
        <end position="107"/>
    </location>
</feature>
<feature type="transmembrane region" description="Helical" evidence="10">
    <location>
        <begin position="197"/>
        <end position="216"/>
    </location>
</feature>
<dbReference type="PANTHER" id="PTHR32024">
    <property type="entry name" value="TRK SYSTEM POTASSIUM UPTAKE PROTEIN TRKG-RELATED"/>
    <property type="match status" value="1"/>
</dbReference>
<proteinExistence type="predicted"/>
<dbReference type="EMBL" id="CP115667">
    <property type="protein sequence ID" value="WBW50337.1"/>
    <property type="molecule type" value="Genomic_DNA"/>
</dbReference>
<evidence type="ECO:0000313" key="12">
    <source>
        <dbReference type="Proteomes" id="UP001210339"/>
    </source>
</evidence>
<feature type="transmembrane region" description="Helical" evidence="10">
    <location>
        <begin position="52"/>
        <end position="71"/>
    </location>
</feature>
<feature type="transmembrane region" description="Helical" evidence="10">
    <location>
        <begin position="412"/>
        <end position="433"/>
    </location>
</feature>
<keyword evidence="5 10" id="KW-0812">Transmembrane</keyword>
<evidence type="ECO:0000256" key="9">
    <source>
        <dbReference type="ARBA" id="ARBA00023136"/>
    </source>
</evidence>
<dbReference type="Proteomes" id="UP001210339">
    <property type="component" value="Chromosome"/>
</dbReference>
<dbReference type="InterPro" id="IPR004772">
    <property type="entry name" value="TrkH"/>
</dbReference>
<keyword evidence="4" id="KW-0633">Potassium transport</keyword>
<keyword evidence="8" id="KW-0406">Ion transport</keyword>
<dbReference type="RefSeq" id="WP_271191868.1">
    <property type="nucleotide sequence ID" value="NZ_CP115667.1"/>
</dbReference>
<evidence type="ECO:0000256" key="6">
    <source>
        <dbReference type="ARBA" id="ARBA00022958"/>
    </source>
</evidence>
<accession>A0ABY7QUD0</accession>
<feature type="transmembrane region" description="Helical" evidence="10">
    <location>
        <begin position="354"/>
        <end position="375"/>
    </location>
</feature>